<dbReference type="EMBL" id="KZ819641">
    <property type="protein sequence ID" value="PWN87243.1"/>
    <property type="molecule type" value="Genomic_DNA"/>
</dbReference>
<name>A0A316YGL3_9BASI</name>
<organism evidence="3 4">
    <name type="scientific">Acaromyces ingoldii</name>
    <dbReference type="NCBI Taxonomy" id="215250"/>
    <lineage>
        <taxon>Eukaryota</taxon>
        <taxon>Fungi</taxon>
        <taxon>Dikarya</taxon>
        <taxon>Basidiomycota</taxon>
        <taxon>Ustilaginomycotina</taxon>
        <taxon>Exobasidiomycetes</taxon>
        <taxon>Exobasidiales</taxon>
        <taxon>Cryptobasidiaceae</taxon>
        <taxon>Acaromyces</taxon>
    </lineage>
</organism>
<dbReference type="InParanoid" id="A0A316YGL3"/>
<sequence>MLQLTLMSQTVASILVFKLLLLLYASQARPVPAGELGASPFTYSDEHWNKSPLAEPHDSQASFPHDGFNPTGTDLHGDSSVWQECLHLYQTWPYSDNPPVHVPNTDQSFIPTGTDLHGDSSVWQECLHLYQTWPYSDNPPVHVPNTDQSFIPTGTDLHGDSSVWQECLHLYQTWPYSDNPPVHVPNTDQSFIPTGTDLHGDSSVWQECLHLYQTWPYSDNPPAHVINTDQQGTPQHHEEHSEKSLPVDMPRHGESEPQGSVHDQAQGPVQKANKKRRRPLLSDKERAMLPKNILELLDMDSDELLSKYQHACIAESLGAIMQARRKPQKSRARKRNPHSSRWEKKNLPELKKLAHEGNKILIRDIDDERYFITPTPKYTTLPLQVADENLLEIVNILGTFWNRPTETRDRWLRDEFLRLKKNSILVATQQQIAVQQSNETGSSSKTHKNDVELDKFTSRNIREAQTHGKAVQEDYDGSRYFFTRERHYVSLLAWQADDYSGEVNRIVRRYNRKLISEAELIAEMRNVKRAAERERRTREEQN</sequence>
<proteinExistence type="predicted"/>
<dbReference type="AlphaFoldDB" id="A0A316YGL3"/>
<keyword evidence="4" id="KW-1185">Reference proteome</keyword>
<evidence type="ECO:0000256" key="1">
    <source>
        <dbReference type="SAM" id="MobiDB-lite"/>
    </source>
</evidence>
<dbReference type="Proteomes" id="UP000245768">
    <property type="component" value="Unassembled WGS sequence"/>
</dbReference>
<gene>
    <name evidence="3" type="ORF">FA10DRAFT_297664</name>
</gene>
<feature type="region of interest" description="Disordered" evidence="1">
    <location>
        <begin position="222"/>
        <end position="284"/>
    </location>
</feature>
<dbReference type="RefSeq" id="XP_025374441.1">
    <property type="nucleotide sequence ID" value="XM_025524531.1"/>
</dbReference>
<keyword evidence="2" id="KW-0732">Signal</keyword>
<reference evidence="3 4" key="1">
    <citation type="journal article" date="2018" name="Mol. Biol. Evol.">
        <title>Broad Genomic Sampling Reveals a Smut Pathogenic Ancestry of the Fungal Clade Ustilaginomycotina.</title>
        <authorList>
            <person name="Kijpornyongpan T."/>
            <person name="Mondo S.J."/>
            <person name="Barry K."/>
            <person name="Sandor L."/>
            <person name="Lee J."/>
            <person name="Lipzen A."/>
            <person name="Pangilinan J."/>
            <person name="LaButti K."/>
            <person name="Hainaut M."/>
            <person name="Henrissat B."/>
            <person name="Grigoriev I.V."/>
            <person name="Spatafora J.W."/>
            <person name="Aime M.C."/>
        </authorList>
    </citation>
    <scope>NUCLEOTIDE SEQUENCE [LARGE SCALE GENOMIC DNA]</scope>
    <source>
        <strain evidence="3 4">MCA 4198</strain>
    </source>
</reference>
<evidence type="ECO:0000313" key="4">
    <source>
        <dbReference type="Proteomes" id="UP000245768"/>
    </source>
</evidence>
<feature type="compositionally biased region" description="Basic residues" evidence="1">
    <location>
        <begin position="323"/>
        <end position="338"/>
    </location>
</feature>
<feature type="signal peptide" evidence="2">
    <location>
        <begin position="1"/>
        <end position="28"/>
    </location>
</feature>
<protein>
    <submittedName>
        <fullName evidence="3">Uncharacterized protein</fullName>
    </submittedName>
</protein>
<dbReference type="GeneID" id="37046447"/>
<feature type="region of interest" description="Disordered" evidence="1">
    <location>
        <begin position="47"/>
        <end position="70"/>
    </location>
</feature>
<feature type="region of interest" description="Disordered" evidence="1">
    <location>
        <begin position="322"/>
        <end position="346"/>
    </location>
</feature>
<feature type="chain" id="PRO_5016355805" evidence="2">
    <location>
        <begin position="29"/>
        <end position="542"/>
    </location>
</feature>
<accession>A0A316YGL3</accession>
<evidence type="ECO:0000256" key="2">
    <source>
        <dbReference type="SAM" id="SignalP"/>
    </source>
</evidence>
<evidence type="ECO:0000313" key="3">
    <source>
        <dbReference type="EMBL" id="PWN87243.1"/>
    </source>
</evidence>
<feature type="compositionally biased region" description="Basic and acidic residues" evidence="1">
    <location>
        <begin position="235"/>
        <end position="255"/>
    </location>
</feature>